<evidence type="ECO:0000313" key="12">
    <source>
        <dbReference type="WormBase" id="SRAE_2000366500"/>
    </source>
</evidence>
<name>A0A090LGU9_STRRB</name>
<evidence type="ECO:0000256" key="3">
    <source>
        <dbReference type="ARBA" id="ARBA00022692"/>
    </source>
</evidence>
<keyword evidence="3 8" id="KW-0812">Transmembrane</keyword>
<proteinExistence type="inferred from homology"/>
<keyword evidence="4" id="KW-0735">Signal-anchor</keyword>
<evidence type="ECO:0000256" key="2">
    <source>
        <dbReference type="ARBA" id="ARBA00005876"/>
    </source>
</evidence>
<dbReference type="GeneID" id="36381382"/>
<comment type="similarity">
    <text evidence="2">Belongs to the X(+)/potassium ATPases subunit beta family.</text>
</comment>
<organism evidence="9">
    <name type="scientific">Strongyloides ratti</name>
    <name type="common">Parasitic roundworm</name>
    <dbReference type="NCBI Taxonomy" id="34506"/>
    <lineage>
        <taxon>Eukaryota</taxon>
        <taxon>Metazoa</taxon>
        <taxon>Ecdysozoa</taxon>
        <taxon>Nematoda</taxon>
        <taxon>Chromadorea</taxon>
        <taxon>Rhabditida</taxon>
        <taxon>Tylenchina</taxon>
        <taxon>Panagrolaimomorpha</taxon>
        <taxon>Strongyloidoidea</taxon>
        <taxon>Strongyloididae</taxon>
        <taxon>Strongyloides</taxon>
    </lineage>
</organism>
<evidence type="ECO:0000256" key="4">
    <source>
        <dbReference type="ARBA" id="ARBA00022968"/>
    </source>
</evidence>
<dbReference type="PANTHER" id="PTHR11523">
    <property type="entry name" value="SODIUM/POTASSIUM-DEPENDENT ATPASE BETA SUBUNIT"/>
    <property type="match status" value="1"/>
</dbReference>
<evidence type="ECO:0000256" key="6">
    <source>
        <dbReference type="ARBA" id="ARBA00023136"/>
    </source>
</evidence>
<dbReference type="GO" id="GO:1990573">
    <property type="term" value="P:potassium ion import across plasma membrane"/>
    <property type="evidence" value="ECO:0007669"/>
    <property type="project" value="TreeGrafter"/>
</dbReference>
<dbReference type="GO" id="GO:0005890">
    <property type="term" value="C:sodium:potassium-exchanging ATPase complex"/>
    <property type="evidence" value="ECO:0007669"/>
    <property type="project" value="InterPro"/>
</dbReference>
<dbReference type="STRING" id="34506.A0A090LGU9"/>
<dbReference type="Gene3D" id="2.60.40.1660">
    <property type="entry name" value="Na, k-atpase alpha subunit"/>
    <property type="match status" value="2"/>
</dbReference>
<keyword evidence="6 8" id="KW-0472">Membrane</keyword>
<dbReference type="Pfam" id="PF00287">
    <property type="entry name" value="Na_K-ATPase"/>
    <property type="match status" value="2"/>
</dbReference>
<dbReference type="GO" id="GO:0006883">
    <property type="term" value="P:intracellular sodium ion homeostasis"/>
    <property type="evidence" value="ECO:0007669"/>
    <property type="project" value="TreeGrafter"/>
</dbReference>
<dbReference type="WormBase" id="SRAE_2000366500">
    <property type="protein sequence ID" value="SRP01498"/>
    <property type="gene ID" value="WBGene00263889"/>
</dbReference>
<gene>
    <name evidence="9 11 12" type="ORF">SRAE_2000366500</name>
</gene>
<evidence type="ECO:0000313" key="10">
    <source>
        <dbReference type="Proteomes" id="UP000035682"/>
    </source>
</evidence>
<dbReference type="InterPro" id="IPR038702">
    <property type="entry name" value="Na/K_ATPase_sub_beta_sf"/>
</dbReference>
<dbReference type="RefSeq" id="XP_024508212.1">
    <property type="nucleotide sequence ID" value="XM_024654885.1"/>
</dbReference>
<keyword evidence="5 8" id="KW-1133">Transmembrane helix</keyword>
<keyword evidence="10" id="KW-1185">Reference proteome</keyword>
<dbReference type="GO" id="GO:0036376">
    <property type="term" value="P:sodium ion export across plasma membrane"/>
    <property type="evidence" value="ECO:0007669"/>
    <property type="project" value="TreeGrafter"/>
</dbReference>
<sequence length="513" mass="59382">MSLRQLSQNSSISKNVTTKVDNEKNSLLNSNNTKSTLTSITHTQETEIYNDPVLQNNKGIPFTKEDQKRFLKESNKKKVFTIAYLGKCIIFYCTLYSIYALLGISIMYIFMLGSWNSDVPTLTGKGSFIGVPGINMIPKLEGKRENPTIKYNITDNTSYIKYTSFIMQFFAKIHNASQFVNERQHNKDQKLDSNYESKDVFKNRNKREEDDDEISDELNTNFSINNDNKSFNNQSMINDKKILNIENEKNTSTVIAKEEKNNVKVNVNQIDNIDKEISDETNELTETLFNEKHINLTNEDSLNNNLINNKTVEKSNTTTNLTSTVPEKNNKTDIHLIPTENLKNDSEHNETKVYIEETLHDKKDNSFNCSHENDYGYAVGEPCIIIYLNNVLMWKKPVFNISNIPSNYQQNVHNFINETSLEYIIPVSCQLKGKEKESQKYFSYLFPGIIDQNGYYPVTKNSNILKKPYMMLQLKNIPKNENIQITCRYYVNEEISIFEEEAMTLKFNVNISQ</sequence>
<protein>
    <submittedName>
        <fullName evidence="9 11">Sodium/potassium-transporting ATPase subunit beta family-containing protein</fullName>
    </submittedName>
</protein>
<dbReference type="CTD" id="36381382"/>
<reference evidence="9 10" key="1">
    <citation type="submission" date="2014-09" db="EMBL/GenBank/DDBJ databases">
        <authorList>
            <person name="Martin A.A."/>
        </authorList>
    </citation>
    <scope>NUCLEOTIDE SEQUENCE</scope>
    <source>
        <strain evidence="10">ED321</strain>
        <strain evidence="9">ED321 Heterogonic</strain>
    </source>
</reference>
<evidence type="ECO:0000256" key="8">
    <source>
        <dbReference type="SAM" id="Phobius"/>
    </source>
</evidence>
<evidence type="ECO:0000256" key="5">
    <source>
        <dbReference type="ARBA" id="ARBA00022989"/>
    </source>
</evidence>
<dbReference type="WBParaSite" id="SRAE_2000366500.1">
    <property type="protein sequence ID" value="SRAE_2000366500.1"/>
    <property type="gene ID" value="WBGene00263889"/>
</dbReference>
<dbReference type="PANTHER" id="PTHR11523:SF28">
    <property type="entry name" value="NA_K-ATPASE BETA SUBUNIT ISOFORM 4-RELATED"/>
    <property type="match status" value="1"/>
</dbReference>
<evidence type="ECO:0000313" key="11">
    <source>
        <dbReference type="WBParaSite" id="SRAE_2000366500.1"/>
    </source>
</evidence>
<dbReference type="GO" id="GO:0030007">
    <property type="term" value="P:intracellular potassium ion homeostasis"/>
    <property type="evidence" value="ECO:0007669"/>
    <property type="project" value="TreeGrafter"/>
</dbReference>
<dbReference type="Proteomes" id="UP000035682">
    <property type="component" value="Unplaced"/>
</dbReference>
<feature type="region of interest" description="Disordered" evidence="7">
    <location>
        <begin position="184"/>
        <end position="214"/>
    </location>
</feature>
<comment type="subcellular location">
    <subcellularLocation>
        <location evidence="1">Membrane</location>
        <topology evidence="1">Single-pass type II membrane protein</topology>
    </subcellularLocation>
</comment>
<dbReference type="EMBL" id="LN609529">
    <property type="protein sequence ID" value="CEF69012.1"/>
    <property type="molecule type" value="Genomic_DNA"/>
</dbReference>
<dbReference type="InterPro" id="IPR000402">
    <property type="entry name" value="Na/K_ATPase_sub_beta"/>
</dbReference>
<dbReference type="AlphaFoldDB" id="A0A090LGU9"/>
<evidence type="ECO:0000256" key="7">
    <source>
        <dbReference type="SAM" id="MobiDB-lite"/>
    </source>
</evidence>
<evidence type="ECO:0000256" key="1">
    <source>
        <dbReference type="ARBA" id="ARBA00004606"/>
    </source>
</evidence>
<reference evidence="11" key="2">
    <citation type="submission" date="2020-12" db="UniProtKB">
        <authorList>
            <consortium name="WormBaseParasite"/>
        </authorList>
    </citation>
    <scope>IDENTIFICATION</scope>
</reference>
<dbReference type="OrthoDB" id="5912413at2759"/>
<feature type="compositionally biased region" description="Basic and acidic residues" evidence="7">
    <location>
        <begin position="184"/>
        <end position="208"/>
    </location>
</feature>
<feature type="transmembrane region" description="Helical" evidence="8">
    <location>
        <begin position="79"/>
        <end position="111"/>
    </location>
</feature>
<evidence type="ECO:0000313" key="9">
    <source>
        <dbReference type="EMBL" id="CEF69012.1"/>
    </source>
</evidence>
<accession>A0A090LGU9</accession>
<dbReference type="GO" id="GO:0001671">
    <property type="term" value="F:ATPase activator activity"/>
    <property type="evidence" value="ECO:0007669"/>
    <property type="project" value="TreeGrafter"/>
</dbReference>